<evidence type="ECO:0000256" key="2">
    <source>
        <dbReference type="SAM" id="MobiDB-lite"/>
    </source>
</evidence>
<feature type="region of interest" description="Disordered" evidence="2">
    <location>
        <begin position="1"/>
        <end position="27"/>
    </location>
</feature>
<feature type="compositionally biased region" description="Polar residues" evidence="2">
    <location>
        <begin position="451"/>
        <end position="472"/>
    </location>
</feature>
<feature type="transmembrane region" description="Helical" evidence="3">
    <location>
        <begin position="36"/>
        <end position="62"/>
    </location>
</feature>
<accession>A0A9D1RT87</accession>
<name>A0A9D1RT87_9FIRM</name>
<sequence>MDQNKRGGARLGQSGSSGHGKKPRRKWRDLTGQQKLLRIAMIVAAVAVVIAIGVAVAGKMLFVKPTIPTVEQPKTSDEELELVGPKLSGDRKENFFTFLVIGRDTGGGGNTDTILLAAYDVDNQQLNVMSIPRDTMVNVSWDIKKINSVYNMYGGGDEGIEALGDEVSQLVGFVPDYQVIVEWEAVGELVDAIGGVYFDVPIDMNYEDPTQDLHIHVDKGYQHLDGDKAMQVIRYRHDNMINGVMKGYPNGDLGRIETQQAFLKAVVEQCLQIQNITRIGELAEVFNKNVTTNLSVNNLLWFGQQAVLGNEKNGEPLDMDNVNFMTMPNEGKYVWSRTYHNEQSYVVPLEEELIEMVNTYFNPYLDELTSNELDIMSVDENGRLHSTSGTVEDTKAASASGSSSSGSSSGSSGSGSSGSSSGSSNKNDTQTSKPSSTPSQKPSTTPEPVESATSEPSQTPDSGETQQPSQTPEGGGSTQPSETPSQPPESSEPPAQPTSQPETPSNEVPAGGESGSTGENVIAEEGGETVLPPEAYE</sequence>
<comment type="caution">
    <text evidence="5">The sequence shown here is derived from an EMBL/GenBank/DDBJ whole genome shotgun (WGS) entry which is preliminary data.</text>
</comment>
<keyword evidence="3" id="KW-0472">Membrane</keyword>
<dbReference type="InterPro" id="IPR050922">
    <property type="entry name" value="LytR/CpsA/Psr_CW_biosynth"/>
</dbReference>
<feature type="compositionally biased region" description="Low complexity" evidence="2">
    <location>
        <begin position="396"/>
        <end position="411"/>
    </location>
</feature>
<dbReference type="EMBL" id="DXGA01000045">
    <property type="protein sequence ID" value="HIW93302.1"/>
    <property type="molecule type" value="Genomic_DNA"/>
</dbReference>
<dbReference type="Gene3D" id="3.40.630.190">
    <property type="entry name" value="LCP protein"/>
    <property type="match status" value="1"/>
</dbReference>
<comment type="similarity">
    <text evidence="1">Belongs to the LytR/CpsA/Psr (LCP) family.</text>
</comment>
<organism evidence="5 6">
    <name type="scientific">Candidatus Flavonifractor merdipullorum</name>
    <dbReference type="NCBI Taxonomy" id="2838590"/>
    <lineage>
        <taxon>Bacteria</taxon>
        <taxon>Bacillati</taxon>
        <taxon>Bacillota</taxon>
        <taxon>Clostridia</taxon>
        <taxon>Eubacteriales</taxon>
        <taxon>Oscillospiraceae</taxon>
        <taxon>Flavonifractor</taxon>
    </lineage>
</organism>
<reference evidence="5" key="1">
    <citation type="journal article" date="2021" name="PeerJ">
        <title>Extensive microbial diversity within the chicken gut microbiome revealed by metagenomics and culture.</title>
        <authorList>
            <person name="Gilroy R."/>
            <person name="Ravi A."/>
            <person name="Getino M."/>
            <person name="Pursley I."/>
            <person name="Horton D.L."/>
            <person name="Alikhan N.F."/>
            <person name="Baker D."/>
            <person name="Gharbi K."/>
            <person name="Hall N."/>
            <person name="Watson M."/>
            <person name="Adriaenssens E.M."/>
            <person name="Foster-Nyarko E."/>
            <person name="Jarju S."/>
            <person name="Secka A."/>
            <person name="Antonio M."/>
            <person name="Oren A."/>
            <person name="Chaudhuri R.R."/>
            <person name="La Ragione R."/>
            <person name="Hildebrand F."/>
            <person name="Pallen M.J."/>
        </authorList>
    </citation>
    <scope>NUCLEOTIDE SEQUENCE</scope>
    <source>
        <strain evidence="5">ChiGjej6B6-1540</strain>
    </source>
</reference>
<feature type="domain" description="Cell envelope-related transcriptional attenuator" evidence="4">
    <location>
        <begin position="110"/>
        <end position="270"/>
    </location>
</feature>
<evidence type="ECO:0000256" key="1">
    <source>
        <dbReference type="ARBA" id="ARBA00006068"/>
    </source>
</evidence>
<proteinExistence type="inferred from homology"/>
<dbReference type="PANTHER" id="PTHR33392:SF6">
    <property type="entry name" value="POLYISOPRENYL-TEICHOIC ACID--PEPTIDOGLYCAN TEICHOIC ACID TRANSFERASE TAGU"/>
    <property type="match status" value="1"/>
</dbReference>
<keyword evidence="3" id="KW-0812">Transmembrane</keyword>
<keyword evidence="3" id="KW-1133">Transmembrane helix</keyword>
<evidence type="ECO:0000259" key="4">
    <source>
        <dbReference type="Pfam" id="PF03816"/>
    </source>
</evidence>
<gene>
    <name evidence="5" type="ORF">H9868_02045</name>
</gene>
<feature type="compositionally biased region" description="Low complexity" evidence="2">
    <location>
        <begin position="417"/>
        <end position="448"/>
    </location>
</feature>
<dbReference type="PANTHER" id="PTHR33392">
    <property type="entry name" value="POLYISOPRENYL-TEICHOIC ACID--PEPTIDOGLYCAN TEICHOIC ACID TRANSFERASE TAGU"/>
    <property type="match status" value="1"/>
</dbReference>
<protein>
    <submittedName>
        <fullName evidence="5">LCP family protein</fullName>
    </submittedName>
</protein>
<feature type="region of interest" description="Disordered" evidence="2">
    <location>
        <begin position="384"/>
        <end position="537"/>
    </location>
</feature>
<evidence type="ECO:0000313" key="6">
    <source>
        <dbReference type="Proteomes" id="UP000824192"/>
    </source>
</evidence>
<dbReference type="Pfam" id="PF03816">
    <property type="entry name" value="LytR_cpsA_psr"/>
    <property type="match status" value="1"/>
</dbReference>
<evidence type="ECO:0000256" key="3">
    <source>
        <dbReference type="SAM" id="Phobius"/>
    </source>
</evidence>
<dbReference type="NCBIfam" id="TIGR00350">
    <property type="entry name" value="lytR_cpsA_psr"/>
    <property type="match status" value="1"/>
</dbReference>
<dbReference type="Proteomes" id="UP000824192">
    <property type="component" value="Unassembled WGS sequence"/>
</dbReference>
<feature type="compositionally biased region" description="Pro residues" evidence="2">
    <location>
        <begin position="485"/>
        <end position="496"/>
    </location>
</feature>
<dbReference type="InterPro" id="IPR004474">
    <property type="entry name" value="LytR_CpsA_psr"/>
</dbReference>
<dbReference type="AlphaFoldDB" id="A0A9D1RT87"/>
<evidence type="ECO:0000313" key="5">
    <source>
        <dbReference type="EMBL" id="HIW93302.1"/>
    </source>
</evidence>
<reference evidence="5" key="2">
    <citation type="submission" date="2021-04" db="EMBL/GenBank/DDBJ databases">
        <authorList>
            <person name="Gilroy R."/>
        </authorList>
    </citation>
    <scope>NUCLEOTIDE SEQUENCE</scope>
    <source>
        <strain evidence="5">ChiGjej6B6-1540</strain>
    </source>
</reference>